<keyword evidence="3 6" id="KW-1133">Transmembrane helix</keyword>
<dbReference type="CDD" id="cd17323">
    <property type="entry name" value="MFS_Tpo1_MDR_like"/>
    <property type="match status" value="1"/>
</dbReference>
<dbReference type="GO" id="GO:0022857">
    <property type="term" value="F:transmembrane transporter activity"/>
    <property type="evidence" value="ECO:0007669"/>
    <property type="project" value="InterPro"/>
</dbReference>
<feature type="transmembrane region" description="Helical" evidence="6">
    <location>
        <begin position="141"/>
        <end position="160"/>
    </location>
</feature>
<evidence type="ECO:0000256" key="3">
    <source>
        <dbReference type="ARBA" id="ARBA00022989"/>
    </source>
</evidence>
<feature type="transmembrane region" description="Helical" evidence="6">
    <location>
        <begin position="426"/>
        <end position="449"/>
    </location>
</feature>
<reference evidence="8 9" key="1">
    <citation type="journal article" date="2018" name="IMA Fungus">
        <title>IMA Genome-F 10: Nine draft genome sequences of Claviceps purpurea s.lat., including C. arundinis, C. humidiphila, and C. cf. spartinae, pseudomolecules for the pitch canker pathogen Fusarium circinatum, draft genome of Davidsoniella eucalypti, Grosmannia galeiformis, Quambalaria eucalypti, and Teratosphaeria destructans.</title>
        <authorList>
            <person name="Wingfield B.D."/>
            <person name="Liu M."/>
            <person name="Nguyen H.D."/>
            <person name="Lane F.A."/>
            <person name="Morgan S.W."/>
            <person name="De Vos L."/>
            <person name="Wilken P.M."/>
            <person name="Duong T.A."/>
            <person name="Aylward J."/>
            <person name="Coetzee M.P."/>
            <person name="Dadej K."/>
            <person name="De Beer Z.W."/>
            <person name="Findlay W."/>
            <person name="Havenga M."/>
            <person name="Kolarik M."/>
            <person name="Menzies J.G."/>
            <person name="Naidoo K."/>
            <person name="Pochopski O."/>
            <person name="Shoukouhi P."/>
            <person name="Santana Q.C."/>
            <person name="Seifert K.A."/>
            <person name="Soal N."/>
            <person name="Steenkamp E.T."/>
            <person name="Tatham C.T."/>
            <person name="van der Nest M.A."/>
            <person name="Wingfield M.J."/>
        </authorList>
    </citation>
    <scope>NUCLEOTIDE SEQUENCE [LARGE SCALE GENOMIC DNA]</scope>
    <source>
        <strain evidence="8">CMW44962</strain>
    </source>
</reference>
<evidence type="ECO:0000256" key="6">
    <source>
        <dbReference type="SAM" id="Phobius"/>
    </source>
</evidence>
<comment type="subcellular location">
    <subcellularLocation>
        <location evidence="1">Membrane</location>
        <topology evidence="1">Multi-pass membrane protein</topology>
    </subcellularLocation>
</comment>
<dbReference type="Gene3D" id="1.20.1250.20">
    <property type="entry name" value="MFS general substrate transporter like domains"/>
    <property type="match status" value="1"/>
</dbReference>
<dbReference type="AlphaFoldDB" id="A0A9W7SXV4"/>
<feature type="transmembrane region" description="Helical" evidence="6">
    <location>
        <begin position="325"/>
        <end position="345"/>
    </location>
</feature>
<feature type="region of interest" description="Disordered" evidence="5">
    <location>
        <begin position="1"/>
        <end position="35"/>
    </location>
</feature>
<feature type="domain" description="Major facilitator superfamily (MFS) profile" evidence="7">
    <location>
        <begin position="50"/>
        <end position="486"/>
    </location>
</feature>
<comment type="caution">
    <text evidence="8">The sequence shown here is derived from an EMBL/GenBank/DDBJ whole genome shotgun (WGS) entry which is preliminary data.</text>
</comment>
<feature type="transmembrane region" description="Helical" evidence="6">
    <location>
        <begin position="204"/>
        <end position="224"/>
    </location>
</feature>
<feature type="transmembrane region" description="Helical" evidence="6">
    <location>
        <begin position="279"/>
        <end position="298"/>
    </location>
</feature>
<dbReference type="Proteomes" id="UP001138500">
    <property type="component" value="Unassembled WGS sequence"/>
</dbReference>
<gene>
    <name evidence="8" type="ORF">Tdes44962_MAKER01688</name>
</gene>
<feature type="transmembrane region" description="Helical" evidence="6">
    <location>
        <begin position="88"/>
        <end position="105"/>
    </location>
</feature>
<dbReference type="InterPro" id="IPR036259">
    <property type="entry name" value="MFS_trans_sf"/>
</dbReference>
<dbReference type="GO" id="GO:0005886">
    <property type="term" value="C:plasma membrane"/>
    <property type="evidence" value="ECO:0007669"/>
    <property type="project" value="TreeGrafter"/>
</dbReference>
<feature type="transmembrane region" description="Helical" evidence="6">
    <location>
        <begin position="172"/>
        <end position="192"/>
    </location>
</feature>
<proteinExistence type="predicted"/>
<dbReference type="SUPFAM" id="SSF103473">
    <property type="entry name" value="MFS general substrate transporter"/>
    <property type="match status" value="1"/>
</dbReference>
<dbReference type="InterPro" id="IPR020846">
    <property type="entry name" value="MFS_dom"/>
</dbReference>
<evidence type="ECO:0000259" key="7">
    <source>
        <dbReference type="PROSITE" id="PS50850"/>
    </source>
</evidence>
<dbReference type="PANTHER" id="PTHR23502:SF171">
    <property type="entry name" value="MAJOR FACILITATOR SUPERFAMILY (MFS) PROFILE DOMAIN-CONTAINING PROTEIN"/>
    <property type="match status" value="1"/>
</dbReference>
<accession>A0A9W7SXV4</accession>
<evidence type="ECO:0000256" key="1">
    <source>
        <dbReference type="ARBA" id="ARBA00004141"/>
    </source>
</evidence>
<protein>
    <submittedName>
        <fullName evidence="8">Transporter</fullName>
    </submittedName>
</protein>
<name>A0A9W7SXV4_9PEZI</name>
<evidence type="ECO:0000313" key="8">
    <source>
        <dbReference type="EMBL" id="KAH9840488.1"/>
    </source>
</evidence>
<keyword evidence="4 6" id="KW-0472">Membrane</keyword>
<evidence type="ECO:0000256" key="4">
    <source>
        <dbReference type="ARBA" id="ARBA00023136"/>
    </source>
</evidence>
<dbReference type="OrthoDB" id="6770063at2759"/>
<dbReference type="PANTHER" id="PTHR23502">
    <property type="entry name" value="MAJOR FACILITATOR SUPERFAMILY"/>
    <property type="match status" value="1"/>
</dbReference>
<reference evidence="8 9" key="2">
    <citation type="journal article" date="2021" name="Curr. Genet.">
        <title>Genetic response to nitrogen starvation in the aggressive Eucalyptus foliar pathogen Teratosphaeria destructans.</title>
        <authorList>
            <person name="Havenga M."/>
            <person name="Wingfield B.D."/>
            <person name="Wingfield M.J."/>
            <person name="Dreyer L.L."/>
            <person name="Roets F."/>
            <person name="Aylward J."/>
        </authorList>
    </citation>
    <scope>NUCLEOTIDE SEQUENCE [LARGE SCALE GENOMIC DNA]</scope>
    <source>
        <strain evidence="8">CMW44962</strain>
    </source>
</reference>
<feature type="compositionally biased region" description="Basic and acidic residues" evidence="5">
    <location>
        <begin position="1"/>
        <end position="11"/>
    </location>
</feature>
<evidence type="ECO:0000256" key="5">
    <source>
        <dbReference type="SAM" id="MobiDB-lite"/>
    </source>
</evidence>
<sequence length="493" mass="54319">MAPRRDDERRPLLLQHHPSVDHGPQEEAVQFEQDDPENPRLWPKFWKYAIVLQIFFLALVCPMASSIFAPAASAIADSLGTSTQIVEIGQTTFVIMLGLGPLFLAPMSETFGRRPVFLTNLAVFTVLQIPIALAPNVATFVVFRTFSGLCGSVGVANGGGAISDMFETHERAMVLGFYLVAPLLGPSLGPLLGGLISDALGWRWIFWVLLVLAAIVTTVCYFFLYETNAMILLQQRKTELEKQNKDKKYTVDGVPDQPMFKRMAKNSTRALRILNTQPIVLTMSTYQALIFSTMYSLYSEYATIFSGGSARHPTPYHFSTTQIGLLYSGSCIGFILTAVIVVLYIDKVYTYYSEKNDDDGKPEYRLPLANIGALSLPISLFWFGWSVDQGDPWPVPWAATLLFGAAQVSIFNTCQTYYIDAFESQAASAVAAGASLRSVVGGVVPLFVSGLFERLGYGLGMSVFGALSVVLMPAPVLFQWYGEGIRERFPFEG</sequence>
<feature type="transmembrane region" description="Helical" evidence="6">
    <location>
        <begin position="397"/>
        <end position="419"/>
    </location>
</feature>
<feature type="transmembrane region" description="Helical" evidence="6">
    <location>
        <begin position="117"/>
        <end position="135"/>
    </location>
</feature>
<feature type="transmembrane region" description="Helical" evidence="6">
    <location>
        <begin position="455"/>
        <end position="478"/>
    </location>
</feature>
<dbReference type="PROSITE" id="PS50850">
    <property type="entry name" value="MFS"/>
    <property type="match status" value="1"/>
</dbReference>
<feature type="transmembrane region" description="Helical" evidence="6">
    <location>
        <begin position="366"/>
        <end position="385"/>
    </location>
</feature>
<organism evidence="8 9">
    <name type="scientific">Teratosphaeria destructans</name>
    <dbReference type="NCBI Taxonomy" id="418781"/>
    <lineage>
        <taxon>Eukaryota</taxon>
        <taxon>Fungi</taxon>
        <taxon>Dikarya</taxon>
        <taxon>Ascomycota</taxon>
        <taxon>Pezizomycotina</taxon>
        <taxon>Dothideomycetes</taxon>
        <taxon>Dothideomycetidae</taxon>
        <taxon>Mycosphaerellales</taxon>
        <taxon>Teratosphaeriaceae</taxon>
        <taxon>Teratosphaeria</taxon>
    </lineage>
</organism>
<feature type="transmembrane region" description="Helical" evidence="6">
    <location>
        <begin position="48"/>
        <end position="68"/>
    </location>
</feature>
<evidence type="ECO:0000313" key="9">
    <source>
        <dbReference type="Proteomes" id="UP001138500"/>
    </source>
</evidence>
<dbReference type="EMBL" id="RIBY02000557">
    <property type="protein sequence ID" value="KAH9840488.1"/>
    <property type="molecule type" value="Genomic_DNA"/>
</dbReference>
<dbReference type="Pfam" id="PF07690">
    <property type="entry name" value="MFS_1"/>
    <property type="match status" value="1"/>
</dbReference>
<keyword evidence="9" id="KW-1185">Reference proteome</keyword>
<dbReference type="InterPro" id="IPR011701">
    <property type="entry name" value="MFS"/>
</dbReference>
<evidence type="ECO:0000256" key="2">
    <source>
        <dbReference type="ARBA" id="ARBA00022692"/>
    </source>
</evidence>
<keyword evidence="2 6" id="KW-0812">Transmembrane</keyword>